<dbReference type="CDD" id="cd01029">
    <property type="entry name" value="TOPRIM_primases"/>
    <property type="match status" value="1"/>
</dbReference>
<organism evidence="1 2">
    <name type="scientific">Prevotella lacticifex</name>
    <dbReference type="NCBI Taxonomy" id="2854755"/>
    <lineage>
        <taxon>Bacteria</taxon>
        <taxon>Pseudomonadati</taxon>
        <taxon>Bacteroidota</taxon>
        <taxon>Bacteroidia</taxon>
        <taxon>Bacteroidales</taxon>
        <taxon>Prevotellaceae</taxon>
        <taxon>Prevotella</taxon>
    </lineage>
</organism>
<dbReference type="Gene3D" id="3.40.1360.10">
    <property type="match status" value="1"/>
</dbReference>
<protein>
    <submittedName>
        <fullName evidence="1">Topoisomerase</fullName>
    </submittedName>
</protein>
<dbReference type="InterPro" id="IPR034154">
    <property type="entry name" value="TOPRIM_DnaG/twinkle"/>
</dbReference>
<evidence type="ECO:0000313" key="1">
    <source>
        <dbReference type="EMBL" id="GJG57447.1"/>
    </source>
</evidence>
<dbReference type="AlphaFoldDB" id="A0A9R1C7H8"/>
<name>A0A9R1C7H8_9BACT</name>
<dbReference type="SUPFAM" id="SSF52540">
    <property type="entry name" value="P-loop containing nucleoside triphosphate hydrolases"/>
    <property type="match status" value="1"/>
</dbReference>
<keyword evidence="2" id="KW-1185">Reference proteome</keyword>
<evidence type="ECO:0000313" key="2">
    <source>
        <dbReference type="Proteomes" id="UP000825483"/>
    </source>
</evidence>
<dbReference type="Pfam" id="PF13155">
    <property type="entry name" value="Toprim_2"/>
    <property type="match status" value="1"/>
</dbReference>
<gene>
    <name evidence="1" type="ORF">PRLR5076_02980</name>
</gene>
<dbReference type="InterPro" id="IPR027417">
    <property type="entry name" value="P-loop_NTPase"/>
</dbReference>
<sequence>MMNIRDMILEKTRQGLDVFHHYINTPFAPKRRFKNPLYTDTKASCYVYFNSQKGCYLLKDFGSTEYSGDCFWFVALLNGWDTRRDFMKVLRKINEDMNLYIPFGDQGNDTRWLQNKQSVAQPQLTSLHANAATIKNEKTEKADKPSSTFKAKIAYKDFSTQELEYWQKYGITQSVLERFHVRSGKSYSGTNAEGKGYTICSTLTEPMFVYKTVDDAVKVYRPSSKLRFLYARSADSCYVFGLGQLPSRAHVIFITGGEKDVMTLAAHGFHALCFNSETADIPDNIMKNLSRRFKHIILLYDMDATGIESSKKRMEELAAYKVKRLELPLSGSKTDKDISDFYANGHKTEELNKLLFNLLKQSCKKDAALYRSCELDFTNPPSESHAVVMVNEVPIGSCDNLFCLTGGEGVGKSNFISAIISGSLVSKPLDCERTLGMTITGNPKKKAVLLFDTEQSEQQLYKNVKKTIRRAYIETKPDFFHAYHMTAMSRKERLEAIRSCLELNFNEHEGIQLVVIDGVADLVRSANDELESIEVVDELYRLAGFYRTCIICVLHFVPNGVKLRGHIGSELQRKAAGILSIEKDTNPAYSVVKCIKVRDGSPLDIPMMSFGWDKKEDMFVYMGTKSKEDKEKQKTADLRNLAISIYEKADKLAYRDMVKAIVDAMEVQPRTAKEYIRYMREKAIIEQLADQSYQLKMS</sequence>
<dbReference type="Proteomes" id="UP000825483">
    <property type="component" value="Unassembled WGS sequence"/>
</dbReference>
<dbReference type="EMBL" id="BPUB01000001">
    <property type="protein sequence ID" value="GJG57447.1"/>
    <property type="molecule type" value="Genomic_DNA"/>
</dbReference>
<dbReference type="SUPFAM" id="SSF56731">
    <property type="entry name" value="DNA primase core"/>
    <property type="match status" value="1"/>
</dbReference>
<comment type="caution">
    <text evidence="1">The sequence shown here is derived from an EMBL/GenBank/DDBJ whole genome shotgun (WGS) entry which is preliminary data.</text>
</comment>
<dbReference type="Gene3D" id="3.40.50.300">
    <property type="entry name" value="P-loop containing nucleotide triphosphate hydrolases"/>
    <property type="match status" value="1"/>
</dbReference>
<proteinExistence type="predicted"/>
<reference evidence="1" key="1">
    <citation type="journal article" date="2022" name="Int. J. Syst. Evol. Microbiol.">
        <title>Prevotella lacticifex sp. nov., isolated from the rumen of cows.</title>
        <authorList>
            <person name="Shinkai T."/>
            <person name="Ikeyama N."/>
            <person name="Kumagai M."/>
            <person name="Ohmori H."/>
            <person name="Sakamoto M."/>
            <person name="Ohkuma M."/>
            <person name="Mitsumori M."/>
        </authorList>
    </citation>
    <scope>NUCLEOTIDE SEQUENCE</scope>
    <source>
        <strain evidence="1">R5076</strain>
    </source>
</reference>
<accession>A0A9R1C7H8</accession>
<dbReference type="Pfam" id="PF13481">
    <property type="entry name" value="AAA_25"/>
    <property type="match status" value="1"/>
</dbReference>